<dbReference type="Gene3D" id="3.20.20.80">
    <property type="entry name" value="Glycosidases"/>
    <property type="match status" value="1"/>
</dbReference>
<dbReference type="eggNOG" id="COG0366">
    <property type="taxonomic scope" value="Bacteria"/>
</dbReference>
<dbReference type="PANTHER" id="PTHR10357:SF217">
    <property type="entry name" value="TREHALOSE-6-PHOSPHATE HYDROLASE"/>
    <property type="match status" value="1"/>
</dbReference>
<keyword evidence="2 5" id="KW-0378">Hydrolase</keyword>
<dbReference type="STRING" id="78345.BMERY_0342"/>
<dbReference type="FunFam" id="3.90.400.10:FF:000002">
    <property type="entry name" value="Sucrose isomerase"/>
    <property type="match status" value="1"/>
</dbReference>
<organism evidence="5 6">
    <name type="scientific">Bifidobacterium merycicum</name>
    <dbReference type="NCBI Taxonomy" id="78345"/>
    <lineage>
        <taxon>Bacteria</taxon>
        <taxon>Bacillati</taxon>
        <taxon>Actinomycetota</taxon>
        <taxon>Actinomycetes</taxon>
        <taxon>Bifidobacteriales</taxon>
        <taxon>Bifidobacteriaceae</taxon>
        <taxon>Bifidobacterium</taxon>
    </lineage>
</organism>
<dbReference type="GO" id="GO:0009313">
    <property type="term" value="P:oligosaccharide catabolic process"/>
    <property type="evidence" value="ECO:0007669"/>
    <property type="project" value="TreeGrafter"/>
</dbReference>
<dbReference type="InterPro" id="IPR013780">
    <property type="entry name" value="Glyco_hydro_b"/>
</dbReference>
<evidence type="ECO:0000259" key="4">
    <source>
        <dbReference type="SMART" id="SM00642"/>
    </source>
</evidence>
<accession>A0A087BIP1</accession>
<dbReference type="NCBIfam" id="NF008183">
    <property type="entry name" value="PRK10933.1"/>
    <property type="match status" value="1"/>
</dbReference>
<dbReference type="AlphaFoldDB" id="A0A087BIP1"/>
<comment type="caution">
    <text evidence="5">The sequence shown here is derived from an EMBL/GenBank/DDBJ whole genome shotgun (WGS) entry which is preliminary data.</text>
</comment>
<dbReference type="Proteomes" id="UP000029060">
    <property type="component" value="Unassembled WGS sequence"/>
</dbReference>
<evidence type="ECO:0000256" key="1">
    <source>
        <dbReference type="ARBA" id="ARBA00008061"/>
    </source>
</evidence>
<keyword evidence="6" id="KW-1185">Reference proteome</keyword>
<dbReference type="Pfam" id="PF00128">
    <property type="entry name" value="Alpha-amylase"/>
    <property type="match status" value="1"/>
</dbReference>
<dbReference type="InterPro" id="IPR006047">
    <property type="entry name" value="GH13_cat_dom"/>
</dbReference>
<dbReference type="PANTHER" id="PTHR10357">
    <property type="entry name" value="ALPHA-AMYLASE FAMILY MEMBER"/>
    <property type="match status" value="1"/>
</dbReference>
<gene>
    <name evidence="5" type="ORF">BMERY_0342</name>
</gene>
<feature type="domain" description="Glycosyl hydrolase family 13 catalytic" evidence="4">
    <location>
        <begin position="17"/>
        <end position="418"/>
    </location>
</feature>
<proteinExistence type="inferred from homology"/>
<dbReference type="EMBL" id="JGZC01000005">
    <property type="protein sequence ID" value="KFI70891.1"/>
    <property type="molecule type" value="Genomic_DNA"/>
</dbReference>
<dbReference type="EC" id="3.2.1.93" evidence="5"/>
<comment type="similarity">
    <text evidence="1">Belongs to the glycosyl hydrolase 13 family.</text>
</comment>
<reference evidence="5 6" key="1">
    <citation type="submission" date="2014-03" db="EMBL/GenBank/DDBJ databases">
        <title>Genomics of Bifidobacteria.</title>
        <authorList>
            <person name="Ventura M."/>
            <person name="Milani C."/>
            <person name="Lugli G.A."/>
        </authorList>
    </citation>
    <scope>NUCLEOTIDE SEQUENCE [LARGE SCALE GENOMIC DNA]</scope>
    <source>
        <strain evidence="5 6">LMG 11341</strain>
    </source>
</reference>
<dbReference type="Gene3D" id="3.90.400.10">
    <property type="entry name" value="Oligo-1,6-glucosidase, Domain 2"/>
    <property type="match status" value="1"/>
</dbReference>
<protein>
    <submittedName>
        <fullName evidence="5">Trehalose-6-phosphate hydrolase</fullName>
        <ecNumber evidence="5">3.2.1.93</ecNumber>
    </submittedName>
</protein>
<name>A0A087BIP1_9BIFI</name>
<dbReference type="SUPFAM" id="SSF51445">
    <property type="entry name" value="(Trans)glycosidases"/>
    <property type="match status" value="1"/>
</dbReference>
<evidence type="ECO:0000256" key="3">
    <source>
        <dbReference type="ARBA" id="ARBA00023295"/>
    </source>
</evidence>
<keyword evidence="3 5" id="KW-0326">Glycosidase</keyword>
<dbReference type="RefSeq" id="WP_033522855.1">
    <property type="nucleotide sequence ID" value="NZ_CADAXU010000006.1"/>
</dbReference>
<evidence type="ECO:0000313" key="6">
    <source>
        <dbReference type="Proteomes" id="UP000029060"/>
    </source>
</evidence>
<dbReference type="SMART" id="SM00642">
    <property type="entry name" value="Aamy"/>
    <property type="match status" value="1"/>
</dbReference>
<sequence>MNHSSKPRDFRKSVVYQIYPKSFRDSDGDGLGDINGVIEKLDYIRDLGVDCVWLTPFFVSPQYDNGYDVADYYNIDPRYGTMGDVERLIAEADRRGIGLMFDMVFNHVSTDHEWFRKAIAGDPYYKDFFFFRKGKGEGCPPTNWASKFGGSAWQYVPEFDEYYLHLFDRSQADLNWENENVRREIRSIVRFWMDKGVKGFRFDVINLVSKAAFEDDPKGDGRRFYTDGPKIHRYLRELNATTFGTDARIVTVGEMSSTSMEECYWYAGHMAGALSMVFSFHHLKVDFAGDDEWVIVPPDFAKLKRVMFDWQTGMADHDAWNAVFWCNHDQPRIVSRFGDDGRYWRQSATMLATIIHCLRGTPYVYQGEELGMTNADFTRIDQFRDVESLNYHRILQDRGLNAKDAMRIVQIHSHDNARTPMQWDGSRYAGFMDEPERGARHAKPWIGVNANHTVINVEKENDDPDSILNYYRALIALRKKLDIIAYGDVEPLAPAHPSMFAYRRRHDGHELIVAANLHGKDCMWEETPDLAGFERVLGNYPNQRVKAYARRVLLRLYEANVWYR</sequence>
<dbReference type="GO" id="GO:0004556">
    <property type="term" value="F:alpha-amylase activity"/>
    <property type="evidence" value="ECO:0007669"/>
    <property type="project" value="TreeGrafter"/>
</dbReference>
<dbReference type="Gene3D" id="2.60.40.1180">
    <property type="entry name" value="Golgi alpha-mannosidase II"/>
    <property type="match status" value="1"/>
</dbReference>
<evidence type="ECO:0000313" key="5">
    <source>
        <dbReference type="EMBL" id="KFI70891.1"/>
    </source>
</evidence>
<dbReference type="CDD" id="cd11333">
    <property type="entry name" value="AmyAc_SI_OligoGlu_DGase"/>
    <property type="match status" value="1"/>
</dbReference>
<dbReference type="InterPro" id="IPR045857">
    <property type="entry name" value="O16G_dom_2"/>
</dbReference>
<dbReference type="OrthoDB" id="9043248at2"/>
<evidence type="ECO:0000256" key="2">
    <source>
        <dbReference type="ARBA" id="ARBA00022801"/>
    </source>
</evidence>
<dbReference type="InterPro" id="IPR017853">
    <property type="entry name" value="GH"/>
</dbReference>
<dbReference type="FunFam" id="3.20.20.80:FF:000064">
    <property type="entry name" value="Oligo-1,6-glucosidase"/>
    <property type="match status" value="1"/>
</dbReference>
<dbReference type="GO" id="GO:0008788">
    <property type="term" value="F:alpha,alpha-phosphotrehalase activity"/>
    <property type="evidence" value="ECO:0007669"/>
    <property type="project" value="UniProtKB-EC"/>
</dbReference>
<dbReference type="SUPFAM" id="SSF51011">
    <property type="entry name" value="Glycosyl hydrolase domain"/>
    <property type="match status" value="1"/>
</dbReference>